<dbReference type="EMBL" id="JAEOXF010000001">
    <property type="protein sequence ID" value="MBK4723907.1"/>
    <property type="molecule type" value="Genomic_DNA"/>
</dbReference>
<proteinExistence type="predicted"/>
<evidence type="ECO:0000313" key="2">
    <source>
        <dbReference type="Proteomes" id="UP000633731"/>
    </source>
</evidence>
<reference evidence="1" key="1">
    <citation type="submission" date="2021-01" db="EMBL/GenBank/DDBJ databases">
        <title>Draft genome of Pantoea agglomerans Eh 335.</title>
        <authorList>
            <person name="Emsley S.A."/>
            <person name="Oline D.K."/>
            <person name="Saw J.H."/>
            <person name="Ushijima B."/>
            <person name="Videau P."/>
            <person name="Koyack M.J."/>
        </authorList>
    </citation>
    <scope>NUCLEOTIDE SEQUENCE</scope>
    <source>
        <strain evidence="1">Eh 335</strain>
    </source>
</reference>
<protein>
    <submittedName>
        <fullName evidence="1">Uncharacterized protein</fullName>
    </submittedName>
</protein>
<accession>A0ACC5RH06</accession>
<gene>
    <name evidence="1" type="ORF">JJL49_01490</name>
</gene>
<dbReference type="Proteomes" id="UP000633731">
    <property type="component" value="Unassembled WGS sequence"/>
</dbReference>
<keyword evidence="2" id="KW-1185">Reference proteome</keyword>
<evidence type="ECO:0000313" key="1">
    <source>
        <dbReference type="EMBL" id="MBK4723907.1"/>
    </source>
</evidence>
<name>A0ACC5RH06_ENTAG</name>
<sequence>MKLSPIIGAIRGRCPFFANNVSGAAEFKNLPETGKMLLPAAYVIPVEDIAGEQKTQTDYWQVIKEGFSVVVVLDNTRDERGQAASYDVVDIVRAELWKGLLGMRPDEDSDIIVYAGGQLLDMDRGRLYYQFDFTCDREINAEDTRQQEELDSLDDFREIGLNIDYIDPGNGPDGIIEHHIEINPSE</sequence>
<organism evidence="1 2">
    <name type="scientific">Enterobacter agglomerans</name>
    <name type="common">Erwinia herbicola</name>
    <name type="synonym">Pantoea agglomerans</name>
    <dbReference type="NCBI Taxonomy" id="549"/>
    <lineage>
        <taxon>Bacteria</taxon>
        <taxon>Pseudomonadati</taxon>
        <taxon>Pseudomonadota</taxon>
        <taxon>Gammaproteobacteria</taxon>
        <taxon>Enterobacterales</taxon>
        <taxon>Erwiniaceae</taxon>
        <taxon>Pantoea</taxon>
        <taxon>Pantoea agglomerans group</taxon>
    </lineage>
</organism>
<comment type="caution">
    <text evidence="1">The sequence shown here is derived from an EMBL/GenBank/DDBJ whole genome shotgun (WGS) entry which is preliminary data.</text>
</comment>